<feature type="region of interest" description="Disordered" evidence="1">
    <location>
        <begin position="107"/>
        <end position="126"/>
    </location>
</feature>
<keyword evidence="3" id="KW-1185">Reference proteome</keyword>
<reference evidence="2" key="1">
    <citation type="submission" date="2020-12" db="EMBL/GenBank/DDBJ databases">
        <title>Metabolic potential, ecology and presence of endohyphal bacteria is reflected in genomic diversity of Mucoromycotina.</title>
        <authorList>
            <person name="Muszewska A."/>
            <person name="Okrasinska A."/>
            <person name="Steczkiewicz K."/>
            <person name="Drgas O."/>
            <person name="Orlowska M."/>
            <person name="Perlinska-Lenart U."/>
            <person name="Aleksandrzak-Piekarczyk T."/>
            <person name="Szatraj K."/>
            <person name="Zielenkiewicz U."/>
            <person name="Pilsyk S."/>
            <person name="Malc E."/>
            <person name="Mieczkowski P."/>
            <person name="Kruszewska J.S."/>
            <person name="Biernat P."/>
            <person name="Pawlowska J."/>
        </authorList>
    </citation>
    <scope>NUCLEOTIDE SEQUENCE</scope>
    <source>
        <strain evidence="2">WA0000017839</strain>
    </source>
</reference>
<feature type="compositionally biased region" description="Basic and acidic residues" evidence="1">
    <location>
        <begin position="107"/>
        <end position="117"/>
    </location>
</feature>
<dbReference type="OrthoDB" id="2228080at2759"/>
<name>A0A8H7V0U4_9FUNG</name>
<evidence type="ECO:0000313" key="3">
    <source>
        <dbReference type="Proteomes" id="UP000603453"/>
    </source>
</evidence>
<dbReference type="EMBL" id="JAEPRD010000073">
    <property type="protein sequence ID" value="KAG2201292.1"/>
    <property type="molecule type" value="Genomic_DNA"/>
</dbReference>
<accession>A0A8H7V0U4</accession>
<evidence type="ECO:0000313" key="2">
    <source>
        <dbReference type="EMBL" id="KAG2201292.1"/>
    </source>
</evidence>
<organism evidence="2 3">
    <name type="scientific">Mucor saturninus</name>
    <dbReference type="NCBI Taxonomy" id="64648"/>
    <lineage>
        <taxon>Eukaryota</taxon>
        <taxon>Fungi</taxon>
        <taxon>Fungi incertae sedis</taxon>
        <taxon>Mucoromycota</taxon>
        <taxon>Mucoromycotina</taxon>
        <taxon>Mucoromycetes</taxon>
        <taxon>Mucorales</taxon>
        <taxon>Mucorineae</taxon>
        <taxon>Mucoraceae</taxon>
        <taxon>Mucor</taxon>
    </lineage>
</organism>
<feature type="region of interest" description="Disordered" evidence="1">
    <location>
        <begin position="239"/>
        <end position="259"/>
    </location>
</feature>
<gene>
    <name evidence="2" type="ORF">INT47_006795</name>
</gene>
<dbReference type="AlphaFoldDB" id="A0A8H7V0U4"/>
<dbReference type="Proteomes" id="UP000603453">
    <property type="component" value="Unassembled WGS sequence"/>
</dbReference>
<feature type="region of interest" description="Disordered" evidence="1">
    <location>
        <begin position="73"/>
        <end position="101"/>
    </location>
</feature>
<sequence>MSLTSSATPFEWLPMPSGISLTGHSFTDDLLKQFDNRRRSLIDDNDEVISIPKSVEHSIIVASLPIVESRASSTSSIQAVASDDTATKQSEKPRDLQRKSSVHLRNKFNDGFHHHPQTEQQIEQPRASTLFNSWTLKRKKKFHHVPTQDIAFNQSEDEPLSKIAIHTTIHINPVNHQPAANVIQPPVITQYPPKPLKYSPVEPLPTYAGTNTDTSHTTNTRRKTLQRLSLPLLKLTASSQPARTIQRRRSDSDLLNQPTSPVTKNLFRSISKRWSKLICSCKNRGIRKK</sequence>
<feature type="compositionally biased region" description="Basic and acidic residues" evidence="1">
    <location>
        <begin position="85"/>
        <end position="98"/>
    </location>
</feature>
<evidence type="ECO:0000256" key="1">
    <source>
        <dbReference type="SAM" id="MobiDB-lite"/>
    </source>
</evidence>
<proteinExistence type="predicted"/>
<comment type="caution">
    <text evidence="2">The sequence shown here is derived from an EMBL/GenBank/DDBJ whole genome shotgun (WGS) entry which is preliminary data.</text>
</comment>
<protein>
    <submittedName>
        <fullName evidence="2">Uncharacterized protein</fullName>
    </submittedName>
</protein>